<proteinExistence type="predicted"/>
<gene>
    <name evidence="1" type="ORF">T4D_15861</name>
</gene>
<dbReference type="Proteomes" id="UP000054995">
    <property type="component" value="Unassembled WGS sequence"/>
</dbReference>
<evidence type="ECO:0000313" key="1">
    <source>
        <dbReference type="EMBL" id="KRY84482.1"/>
    </source>
</evidence>
<evidence type="ECO:0000313" key="2">
    <source>
        <dbReference type="Proteomes" id="UP000054995"/>
    </source>
</evidence>
<comment type="caution">
    <text evidence="1">The sequence shown here is derived from an EMBL/GenBank/DDBJ whole genome shotgun (WGS) entry which is preliminary data.</text>
</comment>
<name>A0A0V1FEV8_TRIPS</name>
<sequence>MLAKKIIYLTSESNCCLTFLFNIEERFPNVTTIAIRRVALCRYPQGRGNKTYHPAQFKDAAGEDRGWLLVTDLHDPPLFSRSSGYPLYGVLFGH</sequence>
<keyword evidence="2" id="KW-1185">Reference proteome</keyword>
<dbReference type="OrthoDB" id="10405201at2759"/>
<reference evidence="1 2" key="1">
    <citation type="submission" date="2015-01" db="EMBL/GenBank/DDBJ databases">
        <title>Evolution of Trichinella species and genotypes.</title>
        <authorList>
            <person name="Korhonen P.K."/>
            <person name="Edoardo P."/>
            <person name="Giuseppe L.R."/>
            <person name="Gasser R.B."/>
        </authorList>
    </citation>
    <scope>NUCLEOTIDE SEQUENCE [LARGE SCALE GENOMIC DNA]</scope>
    <source>
        <strain evidence="1">ISS470</strain>
    </source>
</reference>
<accession>A0A0V1FEV8</accession>
<protein>
    <submittedName>
        <fullName evidence="1">Uncharacterized protein</fullName>
    </submittedName>
</protein>
<organism evidence="1 2">
    <name type="scientific">Trichinella pseudospiralis</name>
    <name type="common">Parasitic roundworm</name>
    <dbReference type="NCBI Taxonomy" id="6337"/>
    <lineage>
        <taxon>Eukaryota</taxon>
        <taxon>Metazoa</taxon>
        <taxon>Ecdysozoa</taxon>
        <taxon>Nematoda</taxon>
        <taxon>Enoplea</taxon>
        <taxon>Dorylaimia</taxon>
        <taxon>Trichinellida</taxon>
        <taxon>Trichinellidae</taxon>
        <taxon>Trichinella</taxon>
    </lineage>
</organism>
<dbReference type="AlphaFoldDB" id="A0A0V1FEV8"/>
<dbReference type="EMBL" id="JYDT01000113">
    <property type="protein sequence ID" value="KRY84482.1"/>
    <property type="molecule type" value="Genomic_DNA"/>
</dbReference>